<dbReference type="Proteomes" id="UP000054565">
    <property type="component" value="Unassembled WGS sequence"/>
</dbReference>
<gene>
    <name evidence="2" type="ORF">CIRG_02985</name>
</gene>
<protein>
    <submittedName>
        <fullName evidence="2">Uncharacterized protein</fullName>
    </submittedName>
</protein>
<feature type="compositionally biased region" description="Basic and acidic residues" evidence="1">
    <location>
        <begin position="74"/>
        <end position="87"/>
    </location>
</feature>
<evidence type="ECO:0000313" key="3">
    <source>
        <dbReference type="Proteomes" id="UP000054565"/>
    </source>
</evidence>
<proteinExistence type="predicted"/>
<reference evidence="3" key="1">
    <citation type="journal article" date="2010" name="Genome Res.">
        <title>Population genomic sequencing of Coccidioides fungi reveals recent hybridization and transposon control.</title>
        <authorList>
            <person name="Neafsey D.E."/>
            <person name="Barker B.M."/>
            <person name="Sharpton T.J."/>
            <person name="Stajich J.E."/>
            <person name="Park D.J."/>
            <person name="Whiston E."/>
            <person name="Hung C.-Y."/>
            <person name="McMahan C."/>
            <person name="White J."/>
            <person name="Sykes S."/>
            <person name="Heiman D."/>
            <person name="Young S."/>
            <person name="Zeng Q."/>
            <person name="Abouelleil A."/>
            <person name="Aftuck L."/>
            <person name="Bessette D."/>
            <person name="Brown A."/>
            <person name="FitzGerald M."/>
            <person name="Lui A."/>
            <person name="Macdonald J.P."/>
            <person name="Priest M."/>
            <person name="Orbach M.J."/>
            <person name="Galgiani J.N."/>
            <person name="Kirkland T.N."/>
            <person name="Cole G.T."/>
            <person name="Birren B.W."/>
            <person name="Henn M.R."/>
            <person name="Taylor J.W."/>
            <person name="Rounsley S.D."/>
        </authorList>
    </citation>
    <scope>NUCLEOTIDE SEQUENCE [LARGE SCALE GENOMIC DNA]</scope>
    <source>
        <strain evidence="3">RMSCC 2394</strain>
    </source>
</reference>
<evidence type="ECO:0000313" key="2">
    <source>
        <dbReference type="EMBL" id="KMP03293.1"/>
    </source>
</evidence>
<name>A0A0J6Y923_COCIT</name>
<sequence>MAVGPLHDAIGLTTPYAKKWLPVEAGEDCGWRPRFQPQFDSASPLRTCKSLVCSVQSSGKVLVCEGRYQHRFEGKRDSSARGRESAAKGEGSALVGIKDSSI</sequence>
<dbReference type="AlphaFoldDB" id="A0A0J6Y923"/>
<organism evidence="2 3">
    <name type="scientific">Coccidioides immitis RMSCC 2394</name>
    <dbReference type="NCBI Taxonomy" id="404692"/>
    <lineage>
        <taxon>Eukaryota</taxon>
        <taxon>Fungi</taxon>
        <taxon>Dikarya</taxon>
        <taxon>Ascomycota</taxon>
        <taxon>Pezizomycotina</taxon>
        <taxon>Eurotiomycetes</taxon>
        <taxon>Eurotiomycetidae</taxon>
        <taxon>Onygenales</taxon>
        <taxon>Onygenaceae</taxon>
        <taxon>Coccidioides</taxon>
    </lineage>
</organism>
<dbReference type="EMBL" id="DS028094">
    <property type="protein sequence ID" value="KMP03293.1"/>
    <property type="molecule type" value="Genomic_DNA"/>
</dbReference>
<accession>A0A0J6Y923</accession>
<feature type="region of interest" description="Disordered" evidence="1">
    <location>
        <begin position="74"/>
        <end position="102"/>
    </location>
</feature>
<evidence type="ECO:0000256" key="1">
    <source>
        <dbReference type="SAM" id="MobiDB-lite"/>
    </source>
</evidence>